<gene>
    <name evidence="9" type="primary">ORF76172</name>
</gene>
<evidence type="ECO:0000256" key="3">
    <source>
        <dbReference type="ARBA" id="ARBA00022737"/>
    </source>
</evidence>
<reference evidence="9" key="1">
    <citation type="submission" date="2014-12" db="EMBL/GenBank/DDBJ databases">
        <title>Insight into the proteome of Arion vulgaris.</title>
        <authorList>
            <person name="Aradska J."/>
            <person name="Bulat T."/>
            <person name="Smidak R."/>
            <person name="Sarate P."/>
            <person name="Gangsoo J."/>
            <person name="Sialana F."/>
            <person name="Bilban M."/>
            <person name="Lubec G."/>
        </authorList>
    </citation>
    <scope>NUCLEOTIDE SEQUENCE</scope>
    <source>
        <tissue evidence="9">Skin</tissue>
    </source>
</reference>
<evidence type="ECO:0000256" key="4">
    <source>
        <dbReference type="ARBA" id="ARBA00022771"/>
    </source>
</evidence>
<comment type="subcellular location">
    <subcellularLocation>
        <location evidence="1">Nucleus</location>
    </subcellularLocation>
</comment>
<keyword evidence="4 7" id="KW-0863">Zinc-finger</keyword>
<feature type="domain" description="C2H2-type" evidence="8">
    <location>
        <begin position="70"/>
        <end position="98"/>
    </location>
</feature>
<dbReference type="Pfam" id="PF00096">
    <property type="entry name" value="zf-C2H2"/>
    <property type="match status" value="2"/>
</dbReference>
<keyword evidence="2" id="KW-0479">Metal-binding</keyword>
<evidence type="ECO:0000256" key="1">
    <source>
        <dbReference type="ARBA" id="ARBA00004123"/>
    </source>
</evidence>
<evidence type="ECO:0000256" key="6">
    <source>
        <dbReference type="ARBA" id="ARBA00023242"/>
    </source>
</evidence>
<protein>
    <recommendedName>
        <fullName evidence="8">C2H2-type domain-containing protein</fullName>
    </recommendedName>
</protein>
<organism evidence="9">
    <name type="scientific">Arion vulgaris</name>
    <dbReference type="NCBI Taxonomy" id="1028688"/>
    <lineage>
        <taxon>Eukaryota</taxon>
        <taxon>Metazoa</taxon>
        <taxon>Spiralia</taxon>
        <taxon>Lophotrochozoa</taxon>
        <taxon>Mollusca</taxon>
        <taxon>Gastropoda</taxon>
        <taxon>Heterobranchia</taxon>
        <taxon>Euthyneura</taxon>
        <taxon>Panpulmonata</taxon>
        <taxon>Eupulmonata</taxon>
        <taxon>Stylommatophora</taxon>
        <taxon>Helicina</taxon>
        <taxon>Arionoidea</taxon>
        <taxon>Arionidae</taxon>
        <taxon>Arion</taxon>
    </lineage>
</organism>
<evidence type="ECO:0000313" key="9">
    <source>
        <dbReference type="EMBL" id="CEK70921.1"/>
    </source>
</evidence>
<dbReference type="SMART" id="SM00355">
    <property type="entry name" value="ZnF_C2H2"/>
    <property type="match status" value="4"/>
</dbReference>
<dbReference type="GO" id="GO:0005634">
    <property type="term" value="C:nucleus"/>
    <property type="evidence" value="ECO:0007669"/>
    <property type="project" value="UniProtKB-SubCell"/>
</dbReference>
<feature type="domain" description="C2H2-type" evidence="8">
    <location>
        <begin position="99"/>
        <end position="126"/>
    </location>
</feature>
<dbReference type="Gene3D" id="3.30.160.60">
    <property type="entry name" value="Classic Zinc Finger"/>
    <property type="match status" value="2"/>
</dbReference>
<dbReference type="PROSITE" id="PS00028">
    <property type="entry name" value="ZINC_FINGER_C2H2_1"/>
    <property type="match status" value="4"/>
</dbReference>
<evidence type="ECO:0000256" key="5">
    <source>
        <dbReference type="ARBA" id="ARBA00022833"/>
    </source>
</evidence>
<keyword evidence="3" id="KW-0677">Repeat</keyword>
<dbReference type="InterPro" id="IPR013087">
    <property type="entry name" value="Znf_C2H2_type"/>
</dbReference>
<evidence type="ECO:0000259" key="8">
    <source>
        <dbReference type="PROSITE" id="PS50157"/>
    </source>
</evidence>
<accession>A0A0B6ZSX3</accession>
<dbReference type="EMBL" id="HACG01024056">
    <property type="protein sequence ID" value="CEK70921.1"/>
    <property type="molecule type" value="Transcribed_RNA"/>
</dbReference>
<dbReference type="PANTHER" id="PTHR24379:SF121">
    <property type="entry name" value="C2H2-TYPE DOMAIN-CONTAINING PROTEIN"/>
    <property type="match status" value="1"/>
</dbReference>
<feature type="non-terminal residue" evidence="9">
    <location>
        <position position="1"/>
    </location>
</feature>
<dbReference type="PROSITE" id="PS50157">
    <property type="entry name" value="ZINC_FINGER_C2H2_2"/>
    <property type="match status" value="3"/>
</dbReference>
<evidence type="ECO:0000256" key="7">
    <source>
        <dbReference type="PROSITE-ProRule" id="PRU00042"/>
    </source>
</evidence>
<dbReference type="InterPro" id="IPR036236">
    <property type="entry name" value="Znf_C2H2_sf"/>
</dbReference>
<name>A0A0B6ZSX3_9EUPU</name>
<dbReference type="PANTHER" id="PTHR24379">
    <property type="entry name" value="KRAB AND ZINC FINGER DOMAIN-CONTAINING"/>
    <property type="match status" value="1"/>
</dbReference>
<proteinExistence type="predicted"/>
<keyword evidence="6" id="KW-0539">Nucleus</keyword>
<dbReference type="SUPFAM" id="SSF57667">
    <property type="entry name" value="beta-beta-alpha zinc fingers"/>
    <property type="match status" value="2"/>
</dbReference>
<keyword evidence="5" id="KW-0862">Zinc</keyword>
<sequence>GQFEVIEIDDEDEDVQAMFGETRDTPVRQIRNKVSKHYSSAKASRNIHLAKIRTAGGSQSGSPSSVGKGLLCDQCSAFFQNYFALTAHRAEAHMIEMPFNCSVCGKGYQTSSGLHLHMESHTGKSYMCPICDSKFTQKGTIKMHLKAIHHMAQCPNCLAVFRLGQEYNQHVLYCHS</sequence>
<dbReference type="FunFam" id="3.30.160.60:FF:000145">
    <property type="entry name" value="Zinc finger protein 574"/>
    <property type="match status" value="1"/>
</dbReference>
<evidence type="ECO:0000256" key="2">
    <source>
        <dbReference type="ARBA" id="ARBA00022723"/>
    </source>
</evidence>
<dbReference type="AlphaFoldDB" id="A0A0B6ZSX3"/>
<feature type="domain" description="C2H2-type" evidence="8">
    <location>
        <begin position="126"/>
        <end position="155"/>
    </location>
</feature>
<dbReference type="GO" id="GO:0008270">
    <property type="term" value="F:zinc ion binding"/>
    <property type="evidence" value="ECO:0007669"/>
    <property type="project" value="UniProtKB-KW"/>
</dbReference>